<dbReference type="CDD" id="cd04847">
    <property type="entry name" value="Peptidases_S8_Subtilisin_like_2"/>
    <property type="match status" value="1"/>
</dbReference>
<comment type="caution">
    <text evidence="3">The sequence shown here is derived from an EMBL/GenBank/DDBJ whole genome shotgun (WGS) entry which is preliminary data.</text>
</comment>
<organism evidence="3 4">
    <name type="scientific">Pelotomaculum isophthalicicum JI</name>
    <dbReference type="NCBI Taxonomy" id="947010"/>
    <lineage>
        <taxon>Bacteria</taxon>
        <taxon>Bacillati</taxon>
        <taxon>Bacillota</taxon>
        <taxon>Clostridia</taxon>
        <taxon>Eubacteriales</taxon>
        <taxon>Desulfotomaculaceae</taxon>
        <taxon>Pelotomaculum</taxon>
    </lineage>
</organism>
<dbReference type="InterPro" id="IPR034074">
    <property type="entry name" value="Y4bN_pept_dom"/>
</dbReference>
<evidence type="ECO:0000313" key="4">
    <source>
        <dbReference type="Proteomes" id="UP001154312"/>
    </source>
</evidence>
<sequence length="862" mass="96647">MPERPERPIILFGKPNTADRNTKGGGSPKIGFPSHSRQASRLEPKLEALQKVIDNNKILLQQSPTGIEPEKTLVFEVSGELKSFYTAVKNLGDDVEWIFDTSEYMLVTDDFYVCKMDKHTKTISRDETKSKFTGKVYCILANNRALEEMVSLWKSYAKNPNMSFPTGKTGLRDVFNNLIDIHFWGYKERIEETGILEAWKEDLQLEPELSEVKCEIELFYRKSKELQQRRENDVKDLIQSAGGQVLGSTVIDAINYHALLASLPRQTVQSIIDKKDVALASAEQIMFFQAVGQSVIISGDNISDSTLQVNVPSIVSDEPIIALFDGLPQENHPYLNGLLNVDDPDNYAAHYTVSARMHGTSMASLIAHGDINNIRHQVTHKIYVRPIMKSKSTLNGTGEEIPDDILIVDKVHEAVRRLFEPDAGRVAPSVRVINLSIGFPCRIFDRLMSPLARLLDWLSFTYRVLFVVSAGNHSDDMDVGMSFSDFSDLSMEQRDEVIIRHLNNNLRFQRLLSPAESMNALTVGATFSDDSVYTPDARQILPCSDDMVSPISALGRGLNNSIKPDIIYYGGRNTVMQNIMSTTKLHWRETLTKAPGTVSAAPFDITGGAQKIMYSYGTSNAAAITSHEASRCFDTLSDVFSDAGEVLPYEFTALLIKAMLIHGAEWGELFKKFNFALGSPQRASDFVYRFFGYGKPNIDKSVECTKNRITLIGYGELKDGEAHLFDLPLPFDEFSREKILRRLTATLACFSPITPSRQAYRSAQLWFSIEGAKKHLIDNRIDVDWQAARRGSLQHEIFENNEIVVWGTDDVIQLKVNCANVADDNFSGSVPYALMVSFEIDATVNIDVYERVSTKISPRITV</sequence>
<dbReference type="InterPro" id="IPR036852">
    <property type="entry name" value="Peptidase_S8/S53_dom_sf"/>
</dbReference>
<name>A0A9X4JTL2_9FIRM</name>
<feature type="domain" description="Peptidase S8/S53" evidence="2">
    <location>
        <begin position="319"/>
        <end position="680"/>
    </location>
</feature>
<dbReference type="GO" id="GO:0006508">
    <property type="term" value="P:proteolysis"/>
    <property type="evidence" value="ECO:0007669"/>
    <property type="project" value="InterPro"/>
</dbReference>
<reference evidence="3" key="1">
    <citation type="submission" date="2022-02" db="EMBL/GenBank/DDBJ databases">
        <authorList>
            <person name="Leng L."/>
        </authorList>
    </citation>
    <scope>NUCLEOTIDE SEQUENCE</scope>
    <source>
        <strain evidence="3">JI</strain>
    </source>
</reference>
<evidence type="ECO:0000313" key="3">
    <source>
        <dbReference type="EMBL" id="MDF9407585.1"/>
    </source>
</evidence>
<dbReference type="EMBL" id="JAKOAV010000005">
    <property type="protein sequence ID" value="MDF9407585.1"/>
    <property type="molecule type" value="Genomic_DNA"/>
</dbReference>
<dbReference type="Proteomes" id="UP001154312">
    <property type="component" value="Unassembled WGS sequence"/>
</dbReference>
<dbReference type="RefSeq" id="WP_277442814.1">
    <property type="nucleotide sequence ID" value="NZ_JAKOAV010000005.1"/>
</dbReference>
<dbReference type="InterPro" id="IPR000209">
    <property type="entry name" value="Peptidase_S8/S53_dom"/>
</dbReference>
<evidence type="ECO:0000256" key="1">
    <source>
        <dbReference type="SAM" id="MobiDB-lite"/>
    </source>
</evidence>
<accession>A0A9X4JTL2</accession>
<keyword evidence="4" id="KW-1185">Reference proteome</keyword>
<dbReference type="SUPFAM" id="SSF52743">
    <property type="entry name" value="Subtilisin-like"/>
    <property type="match status" value="1"/>
</dbReference>
<feature type="region of interest" description="Disordered" evidence="1">
    <location>
        <begin position="1"/>
        <end position="39"/>
    </location>
</feature>
<gene>
    <name evidence="3" type="ORF">L7E55_04305</name>
</gene>
<dbReference type="Gene3D" id="3.40.50.200">
    <property type="entry name" value="Peptidase S8/S53 domain"/>
    <property type="match status" value="1"/>
</dbReference>
<dbReference type="GO" id="GO:0004252">
    <property type="term" value="F:serine-type endopeptidase activity"/>
    <property type="evidence" value="ECO:0007669"/>
    <property type="project" value="InterPro"/>
</dbReference>
<dbReference type="AlphaFoldDB" id="A0A9X4JTL2"/>
<proteinExistence type="predicted"/>
<protein>
    <submittedName>
        <fullName evidence="3">S8 family peptidase</fullName>
    </submittedName>
</protein>
<evidence type="ECO:0000259" key="2">
    <source>
        <dbReference type="Pfam" id="PF00082"/>
    </source>
</evidence>
<dbReference type="Pfam" id="PF00082">
    <property type="entry name" value="Peptidase_S8"/>
    <property type="match status" value="1"/>
</dbReference>